<sequence length="366" mass="41930">GEGRGRPHYSITLEQLSFLRSLVILLISFLFIFIYYRRYNLTRSSLYAQMQDAELDKIIQDIEAGNDLIGPEAVRASLLSRGLRVQRSRVRASMLRLNPGAAAFRALMQRPERRVYRVAGPNSLWHIDGNHKLIRWRIVIHGAIDGYSRLVVFLRASDNNRSSTVLQNFLDAVVRHGVPSRVRTDRGGENNAVALMMNIFRGRQRGSALQGRSVHNQRIERLWGDLWRGLTNVYHWLFHHLENEGIIDLGNEVHLWALHYIYIPRINRDLSDFMRQWNNHGLRTERHMTPLQLFVRGCLEQQVTASADPVLVAPPGTAPATAIQHNLDNATMEQIQAQFDPLSGNRGQYGVLTLCDLISFLESRTQ</sequence>
<dbReference type="PROSITE" id="PS50994">
    <property type="entry name" value="INTEGRASE"/>
    <property type="match status" value="1"/>
</dbReference>
<dbReference type="PANTHER" id="PTHR46791:SF5">
    <property type="entry name" value="CLR5 DOMAIN-CONTAINING PROTEIN-RELATED"/>
    <property type="match status" value="1"/>
</dbReference>
<dbReference type="PANTHER" id="PTHR46791">
    <property type="entry name" value="EXPRESSED PROTEIN"/>
    <property type="match status" value="1"/>
</dbReference>
<evidence type="ECO:0000313" key="3">
    <source>
        <dbReference type="Ensembl" id="ENSATEP00000044355.1"/>
    </source>
</evidence>
<dbReference type="InterPro" id="IPR001584">
    <property type="entry name" value="Integrase_cat-core"/>
</dbReference>
<reference evidence="3" key="3">
    <citation type="submission" date="2025-09" db="UniProtKB">
        <authorList>
            <consortium name="Ensembl"/>
        </authorList>
    </citation>
    <scope>IDENTIFICATION</scope>
</reference>
<evidence type="ECO:0000313" key="4">
    <source>
        <dbReference type="Proteomes" id="UP000265040"/>
    </source>
</evidence>
<reference evidence="3" key="1">
    <citation type="submission" date="2021-04" db="EMBL/GenBank/DDBJ databases">
        <authorList>
            <consortium name="Wellcome Sanger Institute Data Sharing"/>
        </authorList>
    </citation>
    <scope>NUCLEOTIDE SEQUENCE [LARGE SCALE GENOMIC DNA]</scope>
</reference>
<protein>
    <recommendedName>
        <fullName evidence="2">Integrase catalytic domain-containing protein</fullName>
    </recommendedName>
</protein>
<keyword evidence="1" id="KW-0472">Membrane</keyword>
<keyword evidence="1" id="KW-0812">Transmembrane</keyword>
<proteinExistence type="predicted"/>
<feature type="domain" description="Integrase catalytic" evidence="2">
    <location>
        <begin position="117"/>
        <end position="298"/>
    </location>
</feature>
<dbReference type="AlphaFoldDB" id="A0A7N6F919"/>
<feature type="transmembrane region" description="Helical" evidence="1">
    <location>
        <begin position="18"/>
        <end position="36"/>
    </location>
</feature>
<name>A0A7N6F919_ANATE</name>
<dbReference type="Pfam" id="PF24764">
    <property type="entry name" value="rva_4"/>
    <property type="match status" value="1"/>
</dbReference>
<dbReference type="Gene3D" id="3.30.420.10">
    <property type="entry name" value="Ribonuclease H-like superfamily/Ribonuclease H"/>
    <property type="match status" value="1"/>
</dbReference>
<organism evidence="3 4">
    <name type="scientific">Anabas testudineus</name>
    <name type="common">Climbing perch</name>
    <name type="synonym">Anthias testudineus</name>
    <dbReference type="NCBI Taxonomy" id="64144"/>
    <lineage>
        <taxon>Eukaryota</taxon>
        <taxon>Metazoa</taxon>
        <taxon>Chordata</taxon>
        <taxon>Craniata</taxon>
        <taxon>Vertebrata</taxon>
        <taxon>Euteleostomi</taxon>
        <taxon>Actinopterygii</taxon>
        <taxon>Neopterygii</taxon>
        <taxon>Teleostei</taxon>
        <taxon>Neoteleostei</taxon>
        <taxon>Acanthomorphata</taxon>
        <taxon>Anabantaria</taxon>
        <taxon>Anabantiformes</taxon>
        <taxon>Anabantoidei</taxon>
        <taxon>Anabantidae</taxon>
        <taxon>Anabas</taxon>
    </lineage>
</organism>
<evidence type="ECO:0000259" key="2">
    <source>
        <dbReference type="PROSITE" id="PS50994"/>
    </source>
</evidence>
<evidence type="ECO:0000256" key="1">
    <source>
        <dbReference type="SAM" id="Phobius"/>
    </source>
</evidence>
<reference evidence="3" key="2">
    <citation type="submission" date="2025-08" db="UniProtKB">
        <authorList>
            <consortium name="Ensembl"/>
        </authorList>
    </citation>
    <scope>IDENTIFICATION</scope>
</reference>
<dbReference type="GO" id="GO:0015074">
    <property type="term" value="P:DNA integration"/>
    <property type="evidence" value="ECO:0007669"/>
    <property type="project" value="InterPro"/>
</dbReference>
<dbReference type="Proteomes" id="UP000265040">
    <property type="component" value="Chromosome 1"/>
</dbReference>
<dbReference type="InParanoid" id="A0A7N6F919"/>
<dbReference type="GeneTree" id="ENSGT00940000165266"/>
<dbReference type="SUPFAM" id="SSF53098">
    <property type="entry name" value="Ribonuclease H-like"/>
    <property type="match status" value="1"/>
</dbReference>
<dbReference type="OrthoDB" id="2686689at2759"/>
<keyword evidence="4" id="KW-1185">Reference proteome</keyword>
<dbReference type="InterPro" id="IPR058913">
    <property type="entry name" value="Integrase_dom_put"/>
</dbReference>
<accession>A0A7N6F919</accession>
<dbReference type="GO" id="GO:0003676">
    <property type="term" value="F:nucleic acid binding"/>
    <property type="evidence" value="ECO:0007669"/>
    <property type="project" value="InterPro"/>
</dbReference>
<keyword evidence="1" id="KW-1133">Transmembrane helix</keyword>
<dbReference type="Ensembl" id="ENSATET00000063403.1">
    <property type="protein sequence ID" value="ENSATEP00000044355.1"/>
    <property type="gene ID" value="ENSATEG00000026995.1"/>
</dbReference>
<dbReference type="InterPro" id="IPR012337">
    <property type="entry name" value="RNaseH-like_sf"/>
</dbReference>
<dbReference type="InterPro" id="IPR036397">
    <property type="entry name" value="RNaseH_sf"/>
</dbReference>